<dbReference type="Gene3D" id="3.40.50.150">
    <property type="entry name" value="Vaccinia Virus protein VP39"/>
    <property type="match status" value="1"/>
</dbReference>
<comment type="caution">
    <text evidence="2">The sequence shown here is derived from an EMBL/GenBank/DDBJ whole genome shotgun (WGS) entry which is preliminary data.</text>
</comment>
<accession>A0A409YHU8</accession>
<dbReference type="GO" id="GO:0005829">
    <property type="term" value="C:cytosol"/>
    <property type="evidence" value="ECO:0007669"/>
    <property type="project" value="TreeGrafter"/>
</dbReference>
<dbReference type="GO" id="GO:0008757">
    <property type="term" value="F:S-adenosylmethionine-dependent methyltransferase activity"/>
    <property type="evidence" value="ECO:0007669"/>
    <property type="project" value="UniProtKB-ARBA"/>
</dbReference>
<dbReference type="PANTHER" id="PTHR14614:SF161">
    <property type="match status" value="1"/>
</dbReference>
<proteinExistence type="predicted"/>
<dbReference type="OrthoDB" id="413520at2759"/>
<gene>
    <name evidence="2" type="ORF">CVT24_002168</name>
</gene>
<reference evidence="2 3" key="1">
    <citation type="journal article" date="2018" name="Evol. Lett.">
        <title>Horizontal gene cluster transfer increased hallucinogenic mushroom diversity.</title>
        <authorList>
            <person name="Reynolds H.T."/>
            <person name="Vijayakumar V."/>
            <person name="Gluck-Thaler E."/>
            <person name="Korotkin H.B."/>
            <person name="Matheny P.B."/>
            <person name="Slot J.C."/>
        </authorList>
    </citation>
    <scope>NUCLEOTIDE SEQUENCE [LARGE SCALE GENOMIC DNA]</scope>
    <source>
        <strain evidence="2 3">2629</strain>
    </source>
</reference>
<dbReference type="InterPro" id="IPR019410">
    <property type="entry name" value="Methyltransf_16"/>
</dbReference>
<dbReference type="InParanoid" id="A0A409YHU8"/>
<dbReference type="PANTHER" id="PTHR14614">
    <property type="entry name" value="HEPATOCELLULAR CARCINOMA-ASSOCIATED ANTIGEN"/>
    <property type="match status" value="1"/>
</dbReference>
<dbReference type="InterPro" id="IPR029063">
    <property type="entry name" value="SAM-dependent_MTases_sf"/>
</dbReference>
<dbReference type="GO" id="GO:0032991">
    <property type="term" value="C:protein-containing complex"/>
    <property type="evidence" value="ECO:0007669"/>
    <property type="project" value="TreeGrafter"/>
</dbReference>
<protein>
    <submittedName>
        <fullName evidence="2">Uncharacterized protein</fullName>
    </submittedName>
</protein>
<evidence type="ECO:0000313" key="3">
    <source>
        <dbReference type="Proteomes" id="UP000284842"/>
    </source>
</evidence>
<evidence type="ECO:0000256" key="1">
    <source>
        <dbReference type="SAM" id="MobiDB-lite"/>
    </source>
</evidence>
<dbReference type="EMBL" id="NHTK01001158">
    <property type="protein sequence ID" value="PPR02597.1"/>
    <property type="molecule type" value="Genomic_DNA"/>
</dbReference>
<evidence type="ECO:0000313" key="2">
    <source>
        <dbReference type="EMBL" id="PPR02597.1"/>
    </source>
</evidence>
<dbReference type="Proteomes" id="UP000284842">
    <property type="component" value="Unassembled WGS sequence"/>
</dbReference>
<sequence>MNFSNPNFPKNLDIHPSKPQSSSIDLGDAFGSLAQEEAIRQYGIAGRVWEAAYLITSYLQNIHHQFDPPLISSTSSGDLLMIELGSGSGLVASTFTKVLSLDSRKFCFIATDLPEVCPLLESNLQRNQRKTDLRVRPLSWGNKEHVDAIFSEILKSTPDRRLTHIICSDLVYFPELLAPLLRSLLYLTSHPFVTSRKSAEAQTSPVVYISYKVRSLAKETAFWSAFGLWFEFYPVLFRGNTKDAVWERFGSHLDDTSFLFYARRRVESYDWPIPEIDKDLLDGVGANGTHTRKSDDTFENLLLMSL</sequence>
<keyword evidence="3" id="KW-1185">Reference proteome</keyword>
<dbReference type="Pfam" id="PF10294">
    <property type="entry name" value="Methyltransf_16"/>
    <property type="match status" value="1"/>
</dbReference>
<dbReference type="STRING" id="181874.A0A409YHU8"/>
<feature type="region of interest" description="Disordered" evidence="1">
    <location>
        <begin position="1"/>
        <end position="20"/>
    </location>
</feature>
<name>A0A409YHU8_9AGAR</name>
<organism evidence="2 3">
    <name type="scientific">Panaeolus cyanescens</name>
    <dbReference type="NCBI Taxonomy" id="181874"/>
    <lineage>
        <taxon>Eukaryota</taxon>
        <taxon>Fungi</taxon>
        <taxon>Dikarya</taxon>
        <taxon>Basidiomycota</taxon>
        <taxon>Agaricomycotina</taxon>
        <taxon>Agaricomycetes</taxon>
        <taxon>Agaricomycetidae</taxon>
        <taxon>Agaricales</taxon>
        <taxon>Agaricineae</taxon>
        <taxon>Galeropsidaceae</taxon>
        <taxon>Panaeolus</taxon>
    </lineage>
</organism>
<dbReference type="AlphaFoldDB" id="A0A409YHU8"/>